<dbReference type="EMBL" id="PFWY01000071">
    <property type="protein sequence ID" value="PJA40804.1"/>
    <property type="molecule type" value="Genomic_DNA"/>
</dbReference>
<dbReference type="AlphaFoldDB" id="A0A2M7X3P8"/>
<dbReference type="InterPro" id="IPR002716">
    <property type="entry name" value="PIN_dom"/>
</dbReference>
<dbReference type="InterPro" id="IPR029060">
    <property type="entry name" value="PIN-like_dom_sf"/>
</dbReference>
<gene>
    <name evidence="2" type="ORF">CO178_01520</name>
</gene>
<dbReference type="InterPro" id="IPR052106">
    <property type="entry name" value="PINc/VapC_TA"/>
</dbReference>
<dbReference type="PANTHER" id="PTHR38826:SF5">
    <property type="entry name" value="RIBONUCLEASE VAPC13"/>
    <property type="match status" value="1"/>
</dbReference>
<comment type="caution">
    <text evidence="2">The sequence shown here is derived from an EMBL/GenBank/DDBJ whole genome shotgun (WGS) entry which is preliminary data.</text>
</comment>
<dbReference type="SMART" id="SM00670">
    <property type="entry name" value="PINc"/>
    <property type="match status" value="1"/>
</dbReference>
<evidence type="ECO:0000313" key="2">
    <source>
        <dbReference type="EMBL" id="PJA40804.1"/>
    </source>
</evidence>
<dbReference type="PANTHER" id="PTHR38826">
    <property type="entry name" value="RIBONUCLEASE VAPC13"/>
    <property type="match status" value="1"/>
</dbReference>
<sequence>MNTPENNIYLVDTNIFLRAIVKDDESSFKDCIKFLEGIKNGKFNAITTSVILSEIVWTLLSFYKLEKHDVILAIASIINLKGLNIVDQYNHINAIEIFTNKNVKYIDTLIASTAMSVGKKCVIVSYDKDFDKIGIERKEPHEIRFY</sequence>
<protein>
    <recommendedName>
        <fullName evidence="1">PIN domain-containing protein</fullName>
    </recommendedName>
</protein>
<feature type="domain" description="PIN" evidence="1">
    <location>
        <begin position="7"/>
        <end position="132"/>
    </location>
</feature>
<dbReference type="Pfam" id="PF01850">
    <property type="entry name" value="PIN"/>
    <property type="match status" value="1"/>
</dbReference>
<name>A0A2M7X3P8_UNCKA</name>
<dbReference type="SUPFAM" id="SSF88723">
    <property type="entry name" value="PIN domain-like"/>
    <property type="match status" value="1"/>
</dbReference>
<evidence type="ECO:0000259" key="1">
    <source>
        <dbReference type="SMART" id="SM00670"/>
    </source>
</evidence>
<reference evidence="3" key="1">
    <citation type="submission" date="2017-09" db="EMBL/GenBank/DDBJ databases">
        <title>Depth-based differentiation of microbial function through sediment-hosted aquifers and enrichment of novel symbionts in the deep terrestrial subsurface.</title>
        <authorList>
            <person name="Probst A.J."/>
            <person name="Ladd B."/>
            <person name="Jarett J.K."/>
            <person name="Geller-Mcgrath D.E."/>
            <person name="Sieber C.M.K."/>
            <person name="Emerson J.B."/>
            <person name="Anantharaman K."/>
            <person name="Thomas B.C."/>
            <person name="Malmstrom R."/>
            <person name="Stieglmeier M."/>
            <person name="Klingl A."/>
            <person name="Woyke T."/>
            <person name="Ryan C.M."/>
            <person name="Banfield J.F."/>
        </authorList>
    </citation>
    <scope>NUCLEOTIDE SEQUENCE [LARGE SCALE GENOMIC DNA]</scope>
</reference>
<organism evidence="2 3">
    <name type="scientific">candidate division WWE3 bacterium CG_4_9_14_3_um_filter_34_6</name>
    <dbReference type="NCBI Taxonomy" id="1975079"/>
    <lineage>
        <taxon>Bacteria</taxon>
        <taxon>Katanobacteria</taxon>
    </lineage>
</organism>
<proteinExistence type="predicted"/>
<dbReference type="Gene3D" id="3.40.50.1010">
    <property type="entry name" value="5'-nuclease"/>
    <property type="match status" value="1"/>
</dbReference>
<accession>A0A2M7X3P8</accession>
<dbReference type="Proteomes" id="UP000230683">
    <property type="component" value="Unassembled WGS sequence"/>
</dbReference>
<evidence type="ECO:0000313" key="3">
    <source>
        <dbReference type="Proteomes" id="UP000230683"/>
    </source>
</evidence>